<dbReference type="InterPro" id="IPR052548">
    <property type="entry name" value="Type_VII_TA_antitoxin"/>
</dbReference>
<evidence type="ECO:0000313" key="3">
    <source>
        <dbReference type="EMBL" id="QXJ35785.1"/>
    </source>
</evidence>
<name>A0A8F5C2I3_9CREN</name>
<dbReference type="Proteomes" id="UP000693941">
    <property type="component" value="Chromosome"/>
</dbReference>
<gene>
    <name evidence="2" type="ORF">J5U21_02312</name>
    <name evidence="3" type="ORF">J5U22_02332</name>
</gene>
<dbReference type="PANTHER" id="PTHR33933:SF1">
    <property type="entry name" value="PROTEIN ADENYLYLTRANSFERASE MNTA-RELATED"/>
    <property type="match status" value="1"/>
</dbReference>
<reference evidence="3 4" key="1">
    <citation type="journal article" date="2021" name="Environ. Microbiol.">
        <title>New insights into the diversity and evolution of the archaeal mobilome from three complete genomes of Saccharolobus shibatae.</title>
        <authorList>
            <person name="Medvedeva S."/>
            <person name="Brandt D."/>
            <person name="Cvirkaite-Krupovic V."/>
            <person name="Liu Y."/>
            <person name="Severinov K."/>
            <person name="Ishino S."/>
            <person name="Ishino Y."/>
            <person name="Prangishvili D."/>
            <person name="Kalinowski J."/>
            <person name="Krupovic M."/>
        </authorList>
    </citation>
    <scope>NUCLEOTIDE SEQUENCE [LARGE SCALE GENOMIC DNA]</scope>
    <source>
        <strain evidence="2">BEU9</strain>
        <strain evidence="3 4">S38A</strain>
    </source>
</reference>
<dbReference type="PANTHER" id="PTHR33933">
    <property type="entry name" value="NUCLEOTIDYLTRANSFERASE"/>
    <property type="match status" value="1"/>
</dbReference>
<dbReference type="GeneID" id="65560726"/>
<organism evidence="3 4">
    <name type="scientific">Saccharolobus shibatae</name>
    <dbReference type="NCBI Taxonomy" id="2286"/>
    <lineage>
        <taxon>Archaea</taxon>
        <taxon>Thermoproteota</taxon>
        <taxon>Thermoprotei</taxon>
        <taxon>Sulfolobales</taxon>
        <taxon>Sulfolobaceae</taxon>
        <taxon>Saccharolobus</taxon>
    </lineage>
</organism>
<sequence length="115" mass="13154">MVKGKSAIESQKKMLQLAIQIVEEVAKEYPSLAKVYVFGSRARGDYLDTSDIDLVFVMRGIKNINVIERMNLVSKFVKKGKVDYIVIDEEEKPPKDSKLLWSREKGFVNIEGFLI</sequence>
<keyword evidence="4" id="KW-1185">Reference proteome</keyword>
<dbReference type="CDD" id="cd05403">
    <property type="entry name" value="NT_KNTase_like"/>
    <property type="match status" value="1"/>
</dbReference>
<dbReference type="EMBL" id="CP077715">
    <property type="protein sequence ID" value="QXJ32661.1"/>
    <property type="molecule type" value="Genomic_DNA"/>
</dbReference>
<dbReference type="GO" id="GO:0016779">
    <property type="term" value="F:nucleotidyltransferase activity"/>
    <property type="evidence" value="ECO:0007669"/>
    <property type="project" value="InterPro"/>
</dbReference>
<dbReference type="Proteomes" id="UP000694036">
    <property type="component" value="Chromosome"/>
</dbReference>
<feature type="domain" description="Polymerase nucleotidyl transferase" evidence="1">
    <location>
        <begin position="20"/>
        <end position="94"/>
    </location>
</feature>
<dbReference type="Pfam" id="PF01909">
    <property type="entry name" value="NTP_transf_2"/>
    <property type="match status" value="1"/>
</dbReference>
<accession>A0A8F5C2I3</accession>
<protein>
    <recommendedName>
        <fullName evidence="1">Polymerase nucleotidyl transferase domain-containing protein</fullName>
    </recommendedName>
</protein>
<evidence type="ECO:0000259" key="1">
    <source>
        <dbReference type="Pfam" id="PF01909"/>
    </source>
</evidence>
<dbReference type="InterPro" id="IPR002934">
    <property type="entry name" value="Polymerase_NTP_transf_dom"/>
</dbReference>
<dbReference type="EMBL" id="CP077713">
    <property type="protein sequence ID" value="QXJ35785.1"/>
    <property type="molecule type" value="Genomic_DNA"/>
</dbReference>
<evidence type="ECO:0000313" key="2">
    <source>
        <dbReference type="EMBL" id="QXJ32661.1"/>
    </source>
</evidence>
<evidence type="ECO:0000313" key="4">
    <source>
        <dbReference type="Proteomes" id="UP000694036"/>
    </source>
</evidence>
<proteinExistence type="predicted"/>
<dbReference type="AlphaFoldDB" id="A0A8F5C2I3"/>
<dbReference type="RefSeq" id="WP_218258263.1">
    <property type="nucleotide sequence ID" value="NZ_CP077713.1"/>
</dbReference>